<accession>A0A812S5J8</accession>
<protein>
    <submittedName>
        <fullName evidence="1">Uncharacterized protein</fullName>
    </submittedName>
</protein>
<evidence type="ECO:0000313" key="2">
    <source>
        <dbReference type="Proteomes" id="UP000604046"/>
    </source>
</evidence>
<keyword evidence="2" id="KW-1185">Reference proteome</keyword>
<proteinExistence type="predicted"/>
<sequence length="144" mass="16467">MFPGSLKLFQRSTEANYRIEIARHYIINVRQLWMFLRHAAHLSDHVRGVTLDGLEKACAAINSLACSLRTQEQHEASRNFAQRQSNRLMNPQCSQSVVRVRVVAGALQHLWVNSSGRPKPVTCTVDFFCAGVQYKRLSEWIFPP</sequence>
<dbReference type="EMBL" id="CAJNDS010002411">
    <property type="protein sequence ID" value="CAE7463710.1"/>
    <property type="molecule type" value="Genomic_DNA"/>
</dbReference>
<gene>
    <name evidence="1" type="ORF">SNAT2548_LOCUS25855</name>
</gene>
<comment type="caution">
    <text evidence="1">The sequence shown here is derived from an EMBL/GenBank/DDBJ whole genome shotgun (WGS) entry which is preliminary data.</text>
</comment>
<dbReference type="OrthoDB" id="10249433at2759"/>
<evidence type="ECO:0000313" key="1">
    <source>
        <dbReference type="EMBL" id="CAE7463710.1"/>
    </source>
</evidence>
<organism evidence="1 2">
    <name type="scientific">Symbiodinium natans</name>
    <dbReference type="NCBI Taxonomy" id="878477"/>
    <lineage>
        <taxon>Eukaryota</taxon>
        <taxon>Sar</taxon>
        <taxon>Alveolata</taxon>
        <taxon>Dinophyceae</taxon>
        <taxon>Suessiales</taxon>
        <taxon>Symbiodiniaceae</taxon>
        <taxon>Symbiodinium</taxon>
    </lineage>
</organism>
<dbReference type="AlphaFoldDB" id="A0A812S5J8"/>
<dbReference type="Proteomes" id="UP000604046">
    <property type="component" value="Unassembled WGS sequence"/>
</dbReference>
<name>A0A812S5J8_9DINO</name>
<reference evidence="1" key="1">
    <citation type="submission" date="2021-02" db="EMBL/GenBank/DDBJ databases">
        <authorList>
            <person name="Dougan E. K."/>
            <person name="Rhodes N."/>
            <person name="Thang M."/>
            <person name="Chan C."/>
        </authorList>
    </citation>
    <scope>NUCLEOTIDE SEQUENCE</scope>
</reference>